<protein>
    <submittedName>
        <fullName evidence="5">FAD-dependent oxidoreductase</fullName>
    </submittedName>
</protein>
<dbReference type="InterPro" id="IPR002938">
    <property type="entry name" value="FAD-bd"/>
</dbReference>
<keyword evidence="6" id="KW-1185">Reference proteome</keyword>
<evidence type="ECO:0000313" key="5">
    <source>
        <dbReference type="EMBL" id="GAA1236057.1"/>
    </source>
</evidence>
<accession>A0ABP4GS03</accession>
<dbReference type="InterPro" id="IPR050641">
    <property type="entry name" value="RIFMO-like"/>
</dbReference>
<dbReference type="Gene3D" id="3.30.70.2450">
    <property type="match status" value="1"/>
</dbReference>
<dbReference type="PRINTS" id="PR00420">
    <property type="entry name" value="RNGMNOXGNASE"/>
</dbReference>
<proteinExistence type="predicted"/>
<reference evidence="6" key="1">
    <citation type="journal article" date="2019" name="Int. J. Syst. Evol. Microbiol.">
        <title>The Global Catalogue of Microorganisms (GCM) 10K type strain sequencing project: providing services to taxonomists for standard genome sequencing and annotation.</title>
        <authorList>
            <consortium name="The Broad Institute Genomics Platform"/>
            <consortium name="The Broad Institute Genome Sequencing Center for Infectious Disease"/>
            <person name="Wu L."/>
            <person name="Ma J."/>
        </authorList>
    </citation>
    <scope>NUCLEOTIDE SEQUENCE [LARGE SCALE GENOMIC DNA]</scope>
    <source>
        <strain evidence="6">JCM 13023</strain>
    </source>
</reference>
<name>A0ABP4GS03_9PSEU</name>
<evidence type="ECO:0000259" key="4">
    <source>
        <dbReference type="Pfam" id="PF01494"/>
    </source>
</evidence>
<comment type="cofactor">
    <cofactor evidence="1">
        <name>FAD</name>
        <dbReference type="ChEBI" id="CHEBI:57692"/>
    </cofactor>
</comment>
<dbReference type="SUPFAM" id="SSF51905">
    <property type="entry name" value="FAD/NAD(P)-binding domain"/>
    <property type="match status" value="1"/>
</dbReference>
<dbReference type="Pfam" id="PF01494">
    <property type="entry name" value="FAD_binding_3"/>
    <property type="match status" value="1"/>
</dbReference>
<dbReference type="InterPro" id="IPR036188">
    <property type="entry name" value="FAD/NAD-bd_sf"/>
</dbReference>
<dbReference type="PANTHER" id="PTHR43004:SF19">
    <property type="entry name" value="BINDING MONOOXYGENASE, PUTATIVE (JCVI)-RELATED"/>
    <property type="match status" value="1"/>
</dbReference>
<evidence type="ECO:0000256" key="3">
    <source>
        <dbReference type="ARBA" id="ARBA00022827"/>
    </source>
</evidence>
<dbReference type="NCBIfam" id="NF006002">
    <property type="entry name" value="PRK08132.1"/>
    <property type="match status" value="1"/>
</dbReference>
<evidence type="ECO:0000256" key="1">
    <source>
        <dbReference type="ARBA" id="ARBA00001974"/>
    </source>
</evidence>
<keyword evidence="2" id="KW-0285">Flavoprotein</keyword>
<dbReference type="EMBL" id="BAAALN010000005">
    <property type="protein sequence ID" value="GAA1236057.1"/>
    <property type="molecule type" value="Genomic_DNA"/>
</dbReference>
<dbReference type="RefSeq" id="WP_253863265.1">
    <property type="nucleotide sequence ID" value="NZ_BAAALN010000005.1"/>
</dbReference>
<dbReference type="PANTHER" id="PTHR43004">
    <property type="entry name" value="TRK SYSTEM POTASSIUM UPTAKE PROTEIN"/>
    <property type="match status" value="1"/>
</dbReference>
<sequence>MTAAGPDVLIVGAGPTGLVTALGLAQRGIRCEIVDADRGIATGSRALGISRRTLQILDTLGVSAACLEKGVPWVGSRSYYRDQEVFYLELPEEPDEAFPAMLNLAQEDVVRILLEQIDKTVPDLVGIRWNTRLESLQVTADQVQVQLDTLDGPTKMTAPWLVACDGARSTVRERLGIRLEGESWNTRYVIVDVRLHSDHPAERRAWFDPPSNPGSTVLMHRQPDDVWRLDYQVDDEEVDADNLVSHVVTRVREHLDHIGETGPMEVVWTSTYRARALSAPTYRHGRALLSGDAAHLIPIFGIRGLNSAVEDANNLSWKIAAVIHDRASDALLDTYSTERRAAAHTNLALTTRATLLMSPPTRGYELLRRALLGLVAEGHDEFCPLLNPRQTGTVGHPDSVLHTPSGSSEVGPGIGDVYPDARVCTAEGERGYLSSHLGRRTTLVVFADVPMPMDVPFDVEVVTITQKTRSHLENRSGQVLVDAGNTYTRWKVQPGDVVLVRPDGHIAGAWRYPDATAVAAGIARLQRKEAP</sequence>
<organism evidence="5 6">
    <name type="scientific">Prauserella halophila</name>
    <dbReference type="NCBI Taxonomy" id="185641"/>
    <lineage>
        <taxon>Bacteria</taxon>
        <taxon>Bacillati</taxon>
        <taxon>Actinomycetota</taxon>
        <taxon>Actinomycetes</taxon>
        <taxon>Pseudonocardiales</taxon>
        <taxon>Pseudonocardiaceae</taxon>
        <taxon>Prauserella</taxon>
    </lineage>
</organism>
<gene>
    <name evidence="5" type="ORF">GCM10009676_20230</name>
</gene>
<dbReference type="Proteomes" id="UP001500653">
    <property type="component" value="Unassembled WGS sequence"/>
</dbReference>
<dbReference type="Gene3D" id="3.40.30.120">
    <property type="match status" value="1"/>
</dbReference>
<dbReference type="Gene3D" id="3.50.50.60">
    <property type="entry name" value="FAD/NAD(P)-binding domain"/>
    <property type="match status" value="1"/>
</dbReference>
<feature type="domain" description="FAD-binding" evidence="4">
    <location>
        <begin position="7"/>
        <end position="346"/>
    </location>
</feature>
<keyword evidence="3" id="KW-0274">FAD</keyword>
<comment type="caution">
    <text evidence="5">The sequence shown here is derived from an EMBL/GenBank/DDBJ whole genome shotgun (WGS) entry which is preliminary data.</text>
</comment>
<evidence type="ECO:0000313" key="6">
    <source>
        <dbReference type="Proteomes" id="UP001500653"/>
    </source>
</evidence>
<evidence type="ECO:0000256" key="2">
    <source>
        <dbReference type="ARBA" id="ARBA00022630"/>
    </source>
</evidence>